<evidence type="ECO:0000313" key="2">
    <source>
        <dbReference type="EMBL" id="OWZ01160.1"/>
    </source>
</evidence>
<evidence type="ECO:0008006" key="4">
    <source>
        <dbReference type="Google" id="ProtNLM"/>
    </source>
</evidence>
<evidence type="ECO:0000313" key="3">
    <source>
        <dbReference type="Proteomes" id="UP000198211"/>
    </source>
</evidence>
<dbReference type="Proteomes" id="UP000198211">
    <property type="component" value="Unassembled WGS sequence"/>
</dbReference>
<accession>A0A225V9P4</accession>
<dbReference type="AlphaFoldDB" id="A0A225V9P4"/>
<evidence type="ECO:0000256" key="1">
    <source>
        <dbReference type="SAM" id="MobiDB-lite"/>
    </source>
</evidence>
<sequence length="191" mass="20724">MELGTIQATTQDLFHSLKILVGVYVQMYDLNYQTGTSHYASATSELDSDFPQGPQQSIQAAEKLDRQEDRKISAGRATPTANLTGSSSKLGEYFQMAMNRLLKEQNLVTTQPPALGTQGIDMESVGTPDPRSWEYDPDDPGIPSSSGPTSSPSAVAKAVIGPGGSSLIQRFRISAVSDLKELTGKYRRRPR</sequence>
<feature type="region of interest" description="Disordered" evidence="1">
    <location>
        <begin position="62"/>
        <end position="85"/>
    </location>
</feature>
<reference evidence="3" key="1">
    <citation type="submission" date="2017-03" db="EMBL/GenBank/DDBJ databases">
        <title>Phytopthora megakarya and P. palmivora, two closely related causual agents of cacao black pod achieved similar genome size and gene model numbers by different mechanisms.</title>
        <authorList>
            <person name="Ali S."/>
            <person name="Shao J."/>
            <person name="Larry D.J."/>
            <person name="Kronmiller B."/>
            <person name="Shen D."/>
            <person name="Strem M.D."/>
            <person name="Melnick R.L."/>
            <person name="Guiltinan M.J."/>
            <person name="Tyler B.M."/>
            <person name="Meinhardt L.W."/>
            <person name="Bailey B.A."/>
        </authorList>
    </citation>
    <scope>NUCLEOTIDE SEQUENCE [LARGE SCALE GENOMIC DNA]</scope>
    <source>
        <strain evidence="3">zdho120</strain>
    </source>
</reference>
<proteinExistence type="predicted"/>
<feature type="region of interest" description="Disordered" evidence="1">
    <location>
        <begin position="110"/>
        <end position="157"/>
    </location>
</feature>
<feature type="compositionally biased region" description="Basic and acidic residues" evidence="1">
    <location>
        <begin position="62"/>
        <end position="72"/>
    </location>
</feature>
<dbReference type="EMBL" id="NBNE01007060">
    <property type="protein sequence ID" value="OWZ01160.1"/>
    <property type="molecule type" value="Genomic_DNA"/>
</dbReference>
<gene>
    <name evidence="2" type="ORF">PHMEG_00027513</name>
</gene>
<protein>
    <recommendedName>
        <fullName evidence="4">Eukaryotic/viral aspartic protease</fullName>
    </recommendedName>
</protein>
<name>A0A225V9P4_9STRA</name>
<feature type="compositionally biased region" description="Low complexity" evidence="1">
    <location>
        <begin position="141"/>
        <end position="153"/>
    </location>
</feature>
<organism evidence="2 3">
    <name type="scientific">Phytophthora megakarya</name>
    <dbReference type="NCBI Taxonomy" id="4795"/>
    <lineage>
        <taxon>Eukaryota</taxon>
        <taxon>Sar</taxon>
        <taxon>Stramenopiles</taxon>
        <taxon>Oomycota</taxon>
        <taxon>Peronosporomycetes</taxon>
        <taxon>Peronosporales</taxon>
        <taxon>Peronosporaceae</taxon>
        <taxon>Phytophthora</taxon>
    </lineage>
</organism>
<keyword evidence="3" id="KW-1185">Reference proteome</keyword>
<comment type="caution">
    <text evidence="2">The sequence shown here is derived from an EMBL/GenBank/DDBJ whole genome shotgun (WGS) entry which is preliminary data.</text>
</comment>